<dbReference type="PANTHER" id="PTHR33021">
    <property type="entry name" value="BLUE COPPER PROTEIN"/>
    <property type="match status" value="1"/>
</dbReference>
<evidence type="ECO:0000256" key="1">
    <source>
        <dbReference type="ARBA" id="ARBA00022723"/>
    </source>
</evidence>
<evidence type="ECO:0000256" key="4">
    <source>
        <dbReference type="SAM" id="SignalP"/>
    </source>
</evidence>
<feature type="compositionally biased region" description="Pro residues" evidence="3">
    <location>
        <begin position="131"/>
        <end position="142"/>
    </location>
</feature>
<dbReference type="InterPro" id="IPR039391">
    <property type="entry name" value="Phytocyanin-like"/>
</dbReference>
<dbReference type="OrthoDB" id="687020at2759"/>
<feature type="signal peptide" evidence="4">
    <location>
        <begin position="1"/>
        <end position="23"/>
    </location>
</feature>
<name>A0A9Q0KVY5_9MAGN</name>
<feature type="region of interest" description="Disordered" evidence="3">
    <location>
        <begin position="131"/>
        <end position="157"/>
    </location>
</feature>
<dbReference type="EMBL" id="JAMYWD010000003">
    <property type="protein sequence ID" value="KAJ4977356.1"/>
    <property type="molecule type" value="Genomic_DNA"/>
</dbReference>
<dbReference type="GO" id="GO:0046872">
    <property type="term" value="F:metal ion binding"/>
    <property type="evidence" value="ECO:0007669"/>
    <property type="project" value="UniProtKB-KW"/>
</dbReference>
<feature type="chain" id="PRO_5040318014" description="Phytocyanin domain-containing protein" evidence="4">
    <location>
        <begin position="24"/>
        <end position="246"/>
    </location>
</feature>
<keyword evidence="7" id="KW-1185">Reference proteome</keyword>
<protein>
    <recommendedName>
        <fullName evidence="5">Phytocyanin domain-containing protein</fullName>
    </recommendedName>
</protein>
<evidence type="ECO:0000256" key="2">
    <source>
        <dbReference type="ARBA" id="ARBA00023180"/>
    </source>
</evidence>
<feature type="compositionally biased region" description="Low complexity" evidence="3">
    <location>
        <begin position="201"/>
        <end position="219"/>
    </location>
</feature>
<evidence type="ECO:0000256" key="3">
    <source>
        <dbReference type="SAM" id="MobiDB-lite"/>
    </source>
</evidence>
<accession>A0A9Q0KVY5</accession>
<feature type="domain" description="Phytocyanin" evidence="5">
    <location>
        <begin position="24"/>
        <end position="128"/>
    </location>
</feature>
<dbReference type="FunFam" id="2.60.40.420:FF:000003">
    <property type="entry name" value="Blue copper"/>
    <property type="match status" value="1"/>
</dbReference>
<keyword evidence="4" id="KW-0732">Signal</keyword>
<sequence>MAIFRALLLSMTLIAILVKLAIGANYMVGGETGWDKGSDYQAWAAAQSFYVGDTLSKLTSPVFTYSTPHNVAEVTNADYESCQTSNVLQLYSSGNTRITLTSPGKRNFICAYLDHCSLGMKLQVDTLATSPPTPISVPPPATSPSTSPKASPPSEPKVVAPAPAIVIAPSKSPKLAPSPSPLHPPSLVPLASVPPVGVPSIHVPSPSASSTPSSPSTSSGNRGHLLSKLTTGIWFGMLILLSLQVM</sequence>
<dbReference type="GO" id="GO:0009055">
    <property type="term" value="F:electron transfer activity"/>
    <property type="evidence" value="ECO:0007669"/>
    <property type="project" value="InterPro"/>
</dbReference>
<dbReference type="InterPro" id="IPR008972">
    <property type="entry name" value="Cupredoxin"/>
</dbReference>
<dbReference type="PANTHER" id="PTHR33021:SF499">
    <property type="entry name" value="OS12G0150500 PROTEIN"/>
    <property type="match status" value="1"/>
</dbReference>
<dbReference type="PROSITE" id="PS51485">
    <property type="entry name" value="PHYTOCYANIN"/>
    <property type="match status" value="1"/>
</dbReference>
<proteinExistence type="predicted"/>
<feature type="region of interest" description="Disordered" evidence="3">
    <location>
        <begin position="201"/>
        <end position="223"/>
    </location>
</feature>
<dbReference type="CDD" id="cd04216">
    <property type="entry name" value="Phytocyanin"/>
    <property type="match status" value="1"/>
</dbReference>
<keyword evidence="2" id="KW-0325">Glycoprotein</keyword>
<dbReference type="SUPFAM" id="SSF49503">
    <property type="entry name" value="Cupredoxins"/>
    <property type="match status" value="1"/>
</dbReference>
<organism evidence="6 7">
    <name type="scientific">Protea cynaroides</name>
    <dbReference type="NCBI Taxonomy" id="273540"/>
    <lineage>
        <taxon>Eukaryota</taxon>
        <taxon>Viridiplantae</taxon>
        <taxon>Streptophyta</taxon>
        <taxon>Embryophyta</taxon>
        <taxon>Tracheophyta</taxon>
        <taxon>Spermatophyta</taxon>
        <taxon>Magnoliopsida</taxon>
        <taxon>Proteales</taxon>
        <taxon>Proteaceae</taxon>
        <taxon>Protea</taxon>
    </lineage>
</organism>
<dbReference type="InterPro" id="IPR003245">
    <property type="entry name" value="Phytocyanin_dom"/>
</dbReference>
<dbReference type="Pfam" id="PF02298">
    <property type="entry name" value="Cu_bind_like"/>
    <property type="match status" value="1"/>
</dbReference>
<reference evidence="6" key="1">
    <citation type="journal article" date="2023" name="Plant J.">
        <title>The genome of the king protea, Protea cynaroides.</title>
        <authorList>
            <person name="Chang J."/>
            <person name="Duong T.A."/>
            <person name="Schoeman C."/>
            <person name="Ma X."/>
            <person name="Roodt D."/>
            <person name="Barker N."/>
            <person name="Li Z."/>
            <person name="Van de Peer Y."/>
            <person name="Mizrachi E."/>
        </authorList>
    </citation>
    <scope>NUCLEOTIDE SEQUENCE</scope>
    <source>
        <tissue evidence="6">Young leaves</tissue>
    </source>
</reference>
<evidence type="ECO:0000313" key="6">
    <source>
        <dbReference type="EMBL" id="KAJ4977356.1"/>
    </source>
</evidence>
<dbReference type="Gene3D" id="2.60.40.420">
    <property type="entry name" value="Cupredoxins - blue copper proteins"/>
    <property type="match status" value="1"/>
</dbReference>
<dbReference type="AlphaFoldDB" id="A0A9Q0KVY5"/>
<evidence type="ECO:0000259" key="5">
    <source>
        <dbReference type="PROSITE" id="PS51485"/>
    </source>
</evidence>
<keyword evidence="1" id="KW-0479">Metal-binding</keyword>
<dbReference type="GO" id="GO:0005886">
    <property type="term" value="C:plasma membrane"/>
    <property type="evidence" value="ECO:0007669"/>
    <property type="project" value="TreeGrafter"/>
</dbReference>
<comment type="caution">
    <text evidence="6">The sequence shown here is derived from an EMBL/GenBank/DDBJ whole genome shotgun (WGS) entry which is preliminary data.</text>
</comment>
<dbReference type="Proteomes" id="UP001141806">
    <property type="component" value="Unassembled WGS sequence"/>
</dbReference>
<gene>
    <name evidence="6" type="ORF">NE237_002462</name>
</gene>
<evidence type="ECO:0000313" key="7">
    <source>
        <dbReference type="Proteomes" id="UP001141806"/>
    </source>
</evidence>